<dbReference type="EMBL" id="WTYT01000003">
    <property type="protein sequence ID" value="MXO65669.1"/>
    <property type="molecule type" value="Genomic_DNA"/>
</dbReference>
<dbReference type="InterPro" id="IPR016047">
    <property type="entry name" value="M23ase_b-sheet_dom"/>
</dbReference>
<reference evidence="4 5" key="1">
    <citation type="submission" date="2019-12" db="EMBL/GenBank/DDBJ databases">
        <title>Genomic-based taxomic classification of the family Erythrobacteraceae.</title>
        <authorList>
            <person name="Xu L."/>
        </authorList>
    </citation>
    <scope>NUCLEOTIDE SEQUENCE [LARGE SCALE GENOMIC DNA]</scope>
    <source>
        <strain evidence="4 5">LMG 29518</strain>
    </source>
</reference>
<feature type="region of interest" description="Disordered" evidence="2">
    <location>
        <begin position="516"/>
        <end position="536"/>
    </location>
</feature>
<dbReference type="OrthoDB" id="9815245at2"/>
<dbReference type="InterPro" id="IPR011055">
    <property type="entry name" value="Dup_hybrid_motif"/>
</dbReference>
<feature type="domain" description="M23ase beta-sheet core" evidence="3">
    <location>
        <begin position="381"/>
        <end position="476"/>
    </location>
</feature>
<dbReference type="GO" id="GO:0004222">
    <property type="term" value="F:metalloendopeptidase activity"/>
    <property type="evidence" value="ECO:0007669"/>
    <property type="project" value="TreeGrafter"/>
</dbReference>
<keyword evidence="1" id="KW-0732">Signal</keyword>
<dbReference type="AlphaFoldDB" id="A0A6I4T5D7"/>
<feature type="compositionally biased region" description="Polar residues" evidence="2">
    <location>
        <begin position="14"/>
        <end position="25"/>
    </location>
</feature>
<accession>A0A6I4T5D7</accession>
<dbReference type="InterPro" id="IPR050570">
    <property type="entry name" value="Cell_wall_metabolism_enzyme"/>
</dbReference>
<dbReference type="Gene3D" id="2.70.70.10">
    <property type="entry name" value="Glucose Permease (Domain IIA)"/>
    <property type="match status" value="1"/>
</dbReference>
<gene>
    <name evidence="4" type="ORF">GRI91_07875</name>
</gene>
<feature type="compositionally biased region" description="Basic and acidic residues" evidence="2">
    <location>
        <begin position="516"/>
        <end position="530"/>
    </location>
</feature>
<evidence type="ECO:0000259" key="3">
    <source>
        <dbReference type="Pfam" id="PF01551"/>
    </source>
</evidence>
<name>A0A6I4T5D7_9SPHN</name>
<evidence type="ECO:0000313" key="4">
    <source>
        <dbReference type="EMBL" id="MXO65669.1"/>
    </source>
</evidence>
<dbReference type="Pfam" id="PF01551">
    <property type="entry name" value="Peptidase_M23"/>
    <property type="match status" value="1"/>
</dbReference>
<evidence type="ECO:0000313" key="5">
    <source>
        <dbReference type="Proteomes" id="UP000438476"/>
    </source>
</evidence>
<sequence length="536" mass="58421">MIGDGSGEKGAETPNGSITKKRTAQLSHDQIVPGGSTGLTGLAQWRAQYERWRTKVSARLSALDLAPDLARDIGSARWLRGMATLIGLSAVAIAMFPGFSSVEAAPAMRIDGAARDEFRSHMIMPLALGADSGRHMGATAIVTPLARAPERPQIEVMATLAKGDSFSRMLRRAGVSGSEADHLTQLIADQIDLQDLKPGTQVDLTLGRRTTQDAPRPLTEMHFRARFDLEMAAQRQNGRLVITPRTIKVDSTPLRIRGTVGPSLYRSAREAGAPPRAVQQYLRTLGGDVNLDRDVDARDEFDLIVDYKRAETGDVEMGDLLYAALLRDGQPVKQLMRWGDEGKFYQPSGLGEQRDGLMAPVPGRITSRYGMRRHPILGYKRMHRGLDFKASYGTPIYAASDGTVQYAGRHGGHGNYVKIAHGGGLATGYAHMSRIAARRGAHVKRGQIIGYVGSTGLSTGPHLHYEMYRNGTTINPASVNFVTRDRISGRELANFRDRMSRLTKVEAGAALEVLKPAEEAQPEREIDKVNGPRKVG</sequence>
<feature type="compositionally biased region" description="Basic and acidic residues" evidence="2">
    <location>
        <begin position="1"/>
        <end position="11"/>
    </location>
</feature>
<dbReference type="PANTHER" id="PTHR21666:SF289">
    <property type="entry name" value="L-ALA--D-GLU ENDOPEPTIDASE"/>
    <property type="match status" value="1"/>
</dbReference>
<feature type="region of interest" description="Disordered" evidence="2">
    <location>
        <begin position="1"/>
        <end position="25"/>
    </location>
</feature>
<dbReference type="FunFam" id="2.70.70.10:FF:000006">
    <property type="entry name" value="M23 family peptidase"/>
    <property type="match status" value="1"/>
</dbReference>
<organism evidence="4 5">
    <name type="scientific">Altericroceibacterium endophyticum</name>
    <dbReference type="NCBI Taxonomy" id="1808508"/>
    <lineage>
        <taxon>Bacteria</taxon>
        <taxon>Pseudomonadati</taxon>
        <taxon>Pseudomonadota</taxon>
        <taxon>Alphaproteobacteria</taxon>
        <taxon>Sphingomonadales</taxon>
        <taxon>Erythrobacteraceae</taxon>
        <taxon>Altericroceibacterium</taxon>
    </lineage>
</organism>
<dbReference type="Gene3D" id="3.10.450.350">
    <property type="match status" value="1"/>
</dbReference>
<proteinExistence type="predicted"/>
<comment type="caution">
    <text evidence="4">The sequence shown here is derived from an EMBL/GenBank/DDBJ whole genome shotgun (WGS) entry which is preliminary data.</text>
</comment>
<evidence type="ECO:0000256" key="2">
    <source>
        <dbReference type="SAM" id="MobiDB-lite"/>
    </source>
</evidence>
<evidence type="ECO:0000256" key="1">
    <source>
        <dbReference type="ARBA" id="ARBA00022729"/>
    </source>
</evidence>
<dbReference type="Proteomes" id="UP000438476">
    <property type="component" value="Unassembled WGS sequence"/>
</dbReference>
<keyword evidence="5" id="KW-1185">Reference proteome</keyword>
<dbReference type="PANTHER" id="PTHR21666">
    <property type="entry name" value="PEPTIDASE-RELATED"/>
    <property type="match status" value="1"/>
</dbReference>
<protein>
    <submittedName>
        <fullName evidence="4">Peptidoglycan DD-metalloendopeptidase family protein</fullName>
    </submittedName>
</protein>
<dbReference type="SUPFAM" id="SSF51261">
    <property type="entry name" value="Duplicated hybrid motif"/>
    <property type="match status" value="1"/>
</dbReference>
<dbReference type="CDD" id="cd12797">
    <property type="entry name" value="M23_peptidase"/>
    <property type="match status" value="1"/>
</dbReference>
<dbReference type="RefSeq" id="WP_160736118.1">
    <property type="nucleotide sequence ID" value="NZ_WTYT01000003.1"/>
</dbReference>